<comment type="caution">
    <text evidence="7">The sequence shown here is derived from an EMBL/GenBank/DDBJ whole genome shotgun (WGS) entry which is preliminary data.</text>
</comment>
<gene>
    <name evidence="7" type="ORF">LDX50_04620</name>
</gene>
<keyword evidence="2 5" id="KW-0812">Transmembrane</keyword>
<dbReference type="InterPro" id="IPR012340">
    <property type="entry name" value="NA-bd_OB-fold"/>
</dbReference>
<feature type="domain" description="NfeD-like C-terminal" evidence="6">
    <location>
        <begin position="101"/>
        <end position="153"/>
    </location>
</feature>
<keyword evidence="3 5" id="KW-1133">Transmembrane helix</keyword>
<organism evidence="7 8">
    <name type="scientific">Fulvivirga sedimenti</name>
    <dbReference type="NCBI Taxonomy" id="2879465"/>
    <lineage>
        <taxon>Bacteria</taxon>
        <taxon>Pseudomonadati</taxon>
        <taxon>Bacteroidota</taxon>
        <taxon>Cytophagia</taxon>
        <taxon>Cytophagales</taxon>
        <taxon>Fulvivirgaceae</taxon>
        <taxon>Fulvivirga</taxon>
    </lineage>
</organism>
<evidence type="ECO:0000259" key="6">
    <source>
        <dbReference type="Pfam" id="PF01957"/>
    </source>
</evidence>
<name>A0A9X1HQ32_9BACT</name>
<dbReference type="Proteomes" id="UP001139409">
    <property type="component" value="Unassembled WGS sequence"/>
</dbReference>
<feature type="transmembrane region" description="Helical" evidence="5">
    <location>
        <begin position="55"/>
        <end position="73"/>
    </location>
</feature>
<dbReference type="AlphaFoldDB" id="A0A9X1HQ32"/>
<feature type="transmembrane region" description="Helical" evidence="5">
    <location>
        <begin position="6"/>
        <end position="24"/>
    </location>
</feature>
<dbReference type="RefSeq" id="WP_225697239.1">
    <property type="nucleotide sequence ID" value="NZ_JAIXNE010000001.1"/>
</dbReference>
<sequence length="155" mass="17361">MEWFIVMALVIFGLGMILVEIIFVPGTTFVGITGIISAIIGVYLSFVYFGATVGWWFLILSSLAFAASLYFGFRGQTWDRFSLKDSIKSRFNENLTIDLQVAQQGITISSLRPVGKAEFENRTYEVKSHGDYIDSGTRVEIIKIDGNNIFVQPIN</sequence>
<dbReference type="EMBL" id="JAIXNE010000001">
    <property type="protein sequence ID" value="MCA6074137.1"/>
    <property type="molecule type" value="Genomic_DNA"/>
</dbReference>
<dbReference type="InterPro" id="IPR002810">
    <property type="entry name" value="NfeD-like_C"/>
</dbReference>
<evidence type="ECO:0000256" key="5">
    <source>
        <dbReference type="SAM" id="Phobius"/>
    </source>
</evidence>
<dbReference type="Gene3D" id="2.40.50.140">
    <property type="entry name" value="Nucleic acid-binding proteins"/>
    <property type="match status" value="1"/>
</dbReference>
<comment type="subcellular location">
    <subcellularLocation>
        <location evidence="1">Membrane</location>
        <topology evidence="1">Multi-pass membrane protein</topology>
    </subcellularLocation>
</comment>
<protein>
    <recommendedName>
        <fullName evidence="6">NfeD-like C-terminal domain-containing protein</fullName>
    </recommendedName>
</protein>
<reference evidence="7" key="1">
    <citation type="submission" date="2021-09" db="EMBL/GenBank/DDBJ databases">
        <title>Fulvivirga sp. isolated from coastal sediment.</title>
        <authorList>
            <person name="Yu H."/>
        </authorList>
    </citation>
    <scope>NUCLEOTIDE SEQUENCE</scope>
    <source>
        <strain evidence="7">1062</strain>
    </source>
</reference>
<evidence type="ECO:0000256" key="2">
    <source>
        <dbReference type="ARBA" id="ARBA00022692"/>
    </source>
</evidence>
<proteinExistence type="predicted"/>
<keyword evidence="4 5" id="KW-0472">Membrane</keyword>
<evidence type="ECO:0000256" key="1">
    <source>
        <dbReference type="ARBA" id="ARBA00004141"/>
    </source>
</evidence>
<dbReference type="PANTHER" id="PTHR33507">
    <property type="entry name" value="INNER MEMBRANE PROTEIN YBBJ"/>
    <property type="match status" value="1"/>
</dbReference>
<dbReference type="PANTHER" id="PTHR33507:SF3">
    <property type="entry name" value="INNER MEMBRANE PROTEIN YBBJ"/>
    <property type="match status" value="1"/>
</dbReference>
<keyword evidence="8" id="KW-1185">Reference proteome</keyword>
<evidence type="ECO:0000313" key="7">
    <source>
        <dbReference type="EMBL" id="MCA6074137.1"/>
    </source>
</evidence>
<evidence type="ECO:0000313" key="8">
    <source>
        <dbReference type="Proteomes" id="UP001139409"/>
    </source>
</evidence>
<dbReference type="Pfam" id="PF01957">
    <property type="entry name" value="NfeD"/>
    <property type="match status" value="1"/>
</dbReference>
<accession>A0A9X1HQ32</accession>
<feature type="transmembrane region" description="Helical" evidence="5">
    <location>
        <begin position="29"/>
        <end position="49"/>
    </location>
</feature>
<dbReference type="InterPro" id="IPR052165">
    <property type="entry name" value="Membrane_assoc_protease"/>
</dbReference>
<dbReference type="GO" id="GO:0005886">
    <property type="term" value="C:plasma membrane"/>
    <property type="evidence" value="ECO:0007669"/>
    <property type="project" value="TreeGrafter"/>
</dbReference>
<evidence type="ECO:0000256" key="4">
    <source>
        <dbReference type="ARBA" id="ARBA00023136"/>
    </source>
</evidence>
<evidence type="ECO:0000256" key="3">
    <source>
        <dbReference type="ARBA" id="ARBA00022989"/>
    </source>
</evidence>